<dbReference type="EMBL" id="JAHCVI010000005">
    <property type="protein sequence ID" value="KAG7285055.1"/>
    <property type="molecule type" value="Genomic_DNA"/>
</dbReference>
<reference evidence="2" key="1">
    <citation type="submission" date="2023-02" db="EMBL/GenBank/DDBJ databases">
        <authorList>
            <person name="Palmer J.M."/>
        </authorList>
    </citation>
    <scope>NUCLEOTIDE SEQUENCE</scope>
    <source>
        <strain evidence="2">FW57</strain>
    </source>
</reference>
<evidence type="ECO:0000313" key="2">
    <source>
        <dbReference type="EMBL" id="KAG7285055.1"/>
    </source>
</evidence>
<feature type="compositionally biased region" description="Low complexity" evidence="1">
    <location>
        <begin position="80"/>
        <end position="89"/>
    </location>
</feature>
<organism evidence="2 3">
    <name type="scientific">Staphylotrichum longicolle</name>
    <dbReference type="NCBI Taxonomy" id="669026"/>
    <lineage>
        <taxon>Eukaryota</taxon>
        <taxon>Fungi</taxon>
        <taxon>Dikarya</taxon>
        <taxon>Ascomycota</taxon>
        <taxon>Pezizomycotina</taxon>
        <taxon>Sordariomycetes</taxon>
        <taxon>Sordariomycetidae</taxon>
        <taxon>Sordariales</taxon>
        <taxon>Chaetomiaceae</taxon>
        <taxon>Staphylotrichum</taxon>
    </lineage>
</organism>
<dbReference type="Proteomes" id="UP001197093">
    <property type="component" value="Unassembled WGS sequence"/>
</dbReference>
<sequence>MPEHRHSDRTYQLDPASSNLQQQGGTYVPTGSLRRFWSSSAPHPEESRAPFAEQKSADDARPKADAATTLNEKPTETKKAAAAAGGAPPRSNSSLPPAPATKDSDDALWVVVPDANAAAGDDDSDKQTIMEFNFWLGWGRWKHKLIGFKAWESKKT</sequence>
<dbReference type="AlphaFoldDB" id="A0AAD4EPT0"/>
<comment type="caution">
    <text evidence="2">The sequence shown here is derived from an EMBL/GenBank/DDBJ whole genome shotgun (WGS) entry which is preliminary data.</text>
</comment>
<feature type="compositionally biased region" description="Polar residues" evidence="1">
    <location>
        <begin position="15"/>
        <end position="25"/>
    </location>
</feature>
<feature type="compositionally biased region" description="Basic and acidic residues" evidence="1">
    <location>
        <begin position="55"/>
        <end position="64"/>
    </location>
</feature>
<name>A0AAD4EPT0_9PEZI</name>
<accession>A0AAD4EPT0</accession>
<feature type="compositionally biased region" description="Basic and acidic residues" evidence="1">
    <location>
        <begin position="1"/>
        <end position="11"/>
    </location>
</feature>
<keyword evidence="3" id="KW-1185">Reference proteome</keyword>
<feature type="region of interest" description="Disordered" evidence="1">
    <location>
        <begin position="1"/>
        <end position="107"/>
    </location>
</feature>
<evidence type="ECO:0000256" key="1">
    <source>
        <dbReference type="SAM" id="MobiDB-lite"/>
    </source>
</evidence>
<gene>
    <name evidence="2" type="ORF">NEMBOFW57_009675</name>
</gene>
<protein>
    <submittedName>
        <fullName evidence="2">Uncharacterized protein</fullName>
    </submittedName>
</protein>
<proteinExistence type="predicted"/>
<evidence type="ECO:0000313" key="3">
    <source>
        <dbReference type="Proteomes" id="UP001197093"/>
    </source>
</evidence>